<accession>A0A113RKQ7</accession>
<dbReference type="VEuPathDB" id="PlasmoDB:PBANKA_0902000"/>
<evidence type="ECO:0000313" key="2">
    <source>
        <dbReference type="EMBL" id="SCM21706.1"/>
    </source>
</evidence>
<dbReference type="Proteomes" id="UP000219974">
    <property type="component" value="Chromosome 9"/>
</dbReference>
<dbReference type="Pfam" id="PF03645">
    <property type="entry name" value="Tctex-1"/>
    <property type="match status" value="1"/>
</dbReference>
<dbReference type="AlphaFoldDB" id="A0A113RKQ7"/>
<dbReference type="GO" id="GO:0007018">
    <property type="term" value="P:microtubule-based movement"/>
    <property type="evidence" value="ECO:0007669"/>
    <property type="project" value="TreeGrafter"/>
</dbReference>
<dbReference type="Gene3D" id="3.30.1140.40">
    <property type="entry name" value="Tctex-1"/>
    <property type="match status" value="1"/>
</dbReference>
<evidence type="ECO:0000313" key="5">
    <source>
        <dbReference type="Proteomes" id="UP000219974"/>
    </source>
</evidence>
<evidence type="ECO:0000313" key="6">
    <source>
        <dbReference type="Proteomes" id="UP000516480"/>
    </source>
</evidence>
<dbReference type="GO" id="GO:0005868">
    <property type="term" value="C:cytoplasmic dynein complex"/>
    <property type="evidence" value="ECO:0007669"/>
    <property type="project" value="TreeGrafter"/>
</dbReference>
<dbReference type="GO" id="GO:0045505">
    <property type="term" value="F:dynein intermediate chain binding"/>
    <property type="evidence" value="ECO:0007669"/>
    <property type="project" value="TreeGrafter"/>
</dbReference>
<reference evidence="1 4" key="1">
    <citation type="submission" date="2016-02" db="EMBL/GenBank/DDBJ databases">
        <authorList>
            <consortium name="Pathogen Informatics"/>
        </authorList>
    </citation>
    <scope>NUCLEOTIDE SEQUENCE [LARGE SCALE GENOMIC DNA]</scope>
    <source>
        <strain evidence="1 4">K173</strain>
        <strain evidence="2 6">NK65 ny</strain>
        <strain evidence="3 5">SP11 RLL</strain>
    </source>
</reference>
<dbReference type="InterPro" id="IPR005334">
    <property type="entry name" value="Tctex-1-like"/>
</dbReference>
<dbReference type="Proteomes" id="UP000069549">
    <property type="component" value="Chromosome 9"/>
</dbReference>
<evidence type="ECO:0000313" key="4">
    <source>
        <dbReference type="Proteomes" id="UP000069549"/>
    </source>
</evidence>
<organism evidence="1 4">
    <name type="scientific">Plasmodium berghei</name>
    <dbReference type="NCBI Taxonomy" id="5821"/>
    <lineage>
        <taxon>Eukaryota</taxon>
        <taxon>Sar</taxon>
        <taxon>Alveolata</taxon>
        <taxon>Apicomplexa</taxon>
        <taxon>Aconoidasida</taxon>
        <taxon>Haemosporida</taxon>
        <taxon>Plasmodiidae</taxon>
        <taxon>Plasmodium</taxon>
        <taxon>Plasmodium (Vinckeia)</taxon>
    </lineage>
</organism>
<dbReference type="EMBL" id="LT160029">
    <property type="protein sequence ID" value="CXI39317.1"/>
    <property type="molecule type" value="Genomic_DNA"/>
</dbReference>
<evidence type="ECO:0000313" key="1">
    <source>
        <dbReference type="EMBL" id="CXI39317.1"/>
    </source>
</evidence>
<gene>
    <name evidence="1" type="ORF">PBK173_000182400</name>
    <name evidence="2" type="ORF">PBNK65NY_000173400</name>
    <name evidence="3" type="ORF">PBSP11RLL_000173200</name>
</gene>
<dbReference type="EMBL" id="LT608273">
    <property type="protein sequence ID" value="SCO60038.1"/>
    <property type="molecule type" value="Genomic_DNA"/>
</dbReference>
<evidence type="ECO:0000313" key="3">
    <source>
        <dbReference type="EMBL" id="SCO60038.1"/>
    </source>
</evidence>
<dbReference type="Proteomes" id="UP000516480">
    <property type="component" value="Chromosome 9"/>
</dbReference>
<dbReference type="OMA" id="SDFFFKE"/>
<dbReference type="PANTHER" id="PTHR21255">
    <property type="entry name" value="T-COMPLEX-ASSOCIATED-TESTIS-EXPRESSED 1/ DYNEIN LIGHT CHAIN"/>
    <property type="match status" value="1"/>
</dbReference>
<dbReference type="GO" id="GO:0005737">
    <property type="term" value="C:cytoplasm"/>
    <property type="evidence" value="ECO:0007669"/>
    <property type="project" value="TreeGrafter"/>
</dbReference>
<name>A0A113RKQ7_PLABE</name>
<dbReference type="InterPro" id="IPR038586">
    <property type="entry name" value="Tctex-1-like_sf"/>
</dbReference>
<dbReference type="PANTHER" id="PTHR21255:SF7">
    <property type="entry name" value="DYNEIN LIGHT CHAIN TCTEX-TYPE PROTEIN 2B"/>
    <property type="match status" value="1"/>
</dbReference>
<dbReference type="EMBL" id="LT608145">
    <property type="protein sequence ID" value="SCM21706.1"/>
    <property type="molecule type" value="Genomic_DNA"/>
</dbReference>
<sequence length="102" mass="11973">MKSKIINSLMTLFNNKLKENLLKSRNKEEISNIVSNLIKNNIKGITANTYKVVIEILLNENKGQGINVNTRLFYNNQSDFFFKKFIENETHYCFIVVYLIHV</sequence>
<proteinExistence type="predicted"/>
<protein>
    <submittedName>
        <fullName evidence="1">Dynein light chain, putative</fullName>
    </submittedName>
</protein>